<feature type="transmembrane region" description="Helical" evidence="1">
    <location>
        <begin position="107"/>
        <end position="130"/>
    </location>
</feature>
<evidence type="ECO:0000256" key="1">
    <source>
        <dbReference type="SAM" id="Phobius"/>
    </source>
</evidence>
<feature type="transmembrane region" description="Helical" evidence="1">
    <location>
        <begin position="45"/>
        <end position="67"/>
    </location>
</feature>
<dbReference type="RefSeq" id="WP_091515195.1">
    <property type="nucleotide sequence ID" value="NZ_FNFH01000005.1"/>
</dbReference>
<keyword evidence="3" id="KW-1185">Reference proteome</keyword>
<sequence>MNYEDASVLEMLAQVSVTLAGFIGVVLVFLHGGRGSWTQGERNTIFHLLFTSLTALGLSIAPLVIQAAFGERLVWRVCMPMLGLVHIGGALRASVEFLRGVIAMPTAVVLLVAVGSITIIALSLLVTLGYLSHLAFFTYLLGISWPLLVAVCAFVSLLFRGKP</sequence>
<name>A0A1G9D2Y1_9GAMM</name>
<reference evidence="3" key="1">
    <citation type="submission" date="2016-10" db="EMBL/GenBank/DDBJ databases">
        <authorList>
            <person name="Varghese N."/>
            <person name="Submissions S."/>
        </authorList>
    </citation>
    <scope>NUCLEOTIDE SEQUENCE [LARGE SCALE GENOMIC DNA]</scope>
    <source>
        <strain evidence="3">CGMCC 1.10658</strain>
    </source>
</reference>
<organism evidence="2 3">
    <name type="scientific">Microbulbifer yueqingensis</name>
    <dbReference type="NCBI Taxonomy" id="658219"/>
    <lineage>
        <taxon>Bacteria</taxon>
        <taxon>Pseudomonadati</taxon>
        <taxon>Pseudomonadota</taxon>
        <taxon>Gammaproteobacteria</taxon>
        <taxon>Cellvibrionales</taxon>
        <taxon>Microbulbiferaceae</taxon>
        <taxon>Microbulbifer</taxon>
    </lineage>
</organism>
<dbReference type="OrthoDB" id="10008565at2"/>
<evidence type="ECO:0000313" key="3">
    <source>
        <dbReference type="Proteomes" id="UP000199305"/>
    </source>
</evidence>
<proteinExistence type="predicted"/>
<dbReference type="STRING" id="658219.SAMN05216212_2718"/>
<feature type="transmembrane region" description="Helical" evidence="1">
    <location>
        <begin position="73"/>
        <end position="95"/>
    </location>
</feature>
<keyword evidence="1" id="KW-0472">Membrane</keyword>
<gene>
    <name evidence="2" type="ORF">SAMN05216212_2718</name>
</gene>
<feature type="transmembrane region" description="Helical" evidence="1">
    <location>
        <begin position="12"/>
        <end position="33"/>
    </location>
</feature>
<protein>
    <submittedName>
        <fullName evidence="2">Uncharacterized protein</fullName>
    </submittedName>
</protein>
<feature type="transmembrane region" description="Helical" evidence="1">
    <location>
        <begin position="136"/>
        <end position="159"/>
    </location>
</feature>
<evidence type="ECO:0000313" key="2">
    <source>
        <dbReference type="EMBL" id="SDK58173.1"/>
    </source>
</evidence>
<keyword evidence="1" id="KW-0812">Transmembrane</keyword>
<dbReference type="Proteomes" id="UP000199305">
    <property type="component" value="Unassembled WGS sequence"/>
</dbReference>
<keyword evidence="1" id="KW-1133">Transmembrane helix</keyword>
<dbReference type="EMBL" id="FNFH01000005">
    <property type="protein sequence ID" value="SDK58173.1"/>
    <property type="molecule type" value="Genomic_DNA"/>
</dbReference>
<accession>A0A1G9D2Y1</accession>
<dbReference type="AlphaFoldDB" id="A0A1G9D2Y1"/>